<keyword evidence="1 5" id="KW-0489">Methyltransferase</keyword>
<comment type="similarity">
    <text evidence="5">Belongs to the class I-like SAM-binding methyltransferase superfamily. RNA M5U methyltransferase family.</text>
</comment>
<dbReference type="InterPro" id="IPR010280">
    <property type="entry name" value="U5_MeTrfase_fam"/>
</dbReference>
<gene>
    <name evidence="6" type="ORF">PECAL_6P01740</name>
</gene>
<dbReference type="Proteomes" id="UP000789595">
    <property type="component" value="Unassembled WGS sequence"/>
</dbReference>
<dbReference type="PROSITE" id="PS51687">
    <property type="entry name" value="SAM_MT_RNA_M5U"/>
    <property type="match status" value="1"/>
</dbReference>
<feature type="binding site" evidence="5">
    <location>
        <position position="238"/>
    </location>
    <ligand>
        <name>S-adenosyl-L-methionine</name>
        <dbReference type="ChEBI" id="CHEBI:59789"/>
    </ligand>
</feature>
<dbReference type="GO" id="GO:0019843">
    <property type="term" value="F:rRNA binding"/>
    <property type="evidence" value="ECO:0007669"/>
    <property type="project" value="TreeGrafter"/>
</dbReference>
<dbReference type="SUPFAM" id="SSF53335">
    <property type="entry name" value="S-adenosyl-L-methionine-dependent methyltransferases"/>
    <property type="match status" value="1"/>
</dbReference>
<dbReference type="PANTHER" id="PTHR47790">
    <property type="entry name" value="TRNA/TMRNA (URACIL-C(5))-METHYLTRANSFERASE"/>
    <property type="match status" value="1"/>
</dbReference>
<dbReference type="GO" id="GO:0000049">
    <property type="term" value="F:tRNA binding"/>
    <property type="evidence" value="ECO:0007669"/>
    <property type="project" value="TreeGrafter"/>
</dbReference>
<keyword evidence="4" id="KW-0819">tRNA processing</keyword>
<feature type="binding site" evidence="5">
    <location>
        <position position="217"/>
    </location>
    <ligand>
        <name>S-adenosyl-L-methionine</name>
        <dbReference type="ChEBI" id="CHEBI:59789"/>
    </ligand>
</feature>
<evidence type="ECO:0000256" key="4">
    <source>
        <dbReference type="ARBA" id="ARBA00022694"/>
    </source>
</evidence>
<dbReference type="Gene3D" id="3.40.50.150">
    <property type="entry name" value="Vaccinia Virus protein VP39"/>
    <property type="match status" value="1"/>
</dbReference>
<dbReference type="PANTHER" id="PTHR47790:SF2">
    <property type="entry name" value="TRNA_TMRNA (URACIL-C(5))-METHYLTRANSFERASE"/>
    <property type="match status" value="1"/>
</dbReference>
<accession>A0A8J2X6S3</accession>
<evidence type="ECO:0000256" key="2">
    <source>
        <dbReference type="ARBA" id="ARBA00022679"/>
    </source>
</evidence>
<dbReference type="AlphaFoldDB" id="A0A8J2X6S3"/>
<comment type="caution">
    <text evidence="5">Lacks conserved residue(s) required for the propagation of feature annotation.</text>
</comment>
<evidence type="ECO:0000256" key="5">
    <source>
        <dbReference type="PROSITE-ProRule" id="PRU01024"/>
    </source>
</evidence>
<feature type="active site" description="Nucleophile" evidence="5">
    <location>
        <position position="318"/>
    </location>
</feature>
<dbReference type="OrthoDB" id="10250660at2759"/>
<keyword evidence="7" id="KW-1185">Reference proteome</keyword>
<dbReference type="Pfam" id="PF05958">
    <property type="entry name" value="tRNA_U5-meth_tr"/>
    <property type="match status" value="1"/>
</dbReference>
<name>A0A8J2X6S3_9STRA</name>
<dbReference type="GO" id="GO:0030697">
    <property type="term" value="F:tRNA (uracil(54)-C5)-methyltransferase activity, S-adenosyl methionine-dependent"/>
    <property type="evidence" value="ECO:0007669"/>
    <property type="project" value="InterPro"/>
</dbReference>
<dbReference type="CDD" id="cd02440">
    <property type="entry name" value="AdoMet_MTases"/>
    <property type="match status" value="1"/>
</dbReference>
<dbReference type="GO" id="GO:0008033">
    <property type="term" value="P:tRNA processing"/>
    <property type="evidence" value="ECO:0007669"/>
    <property type="project" value="UniProtKB-KW"/>
</dbReference>
<proteinExistence type="inferred from homology"/>
<feature type="binding site" evidence="5">
    <location>
        <position position="293"/>
    </location>
    <ligand>
        <name>S-adenosyl-L-methionine</name>
        <dbReference type="ChEBI" id="CHEBI:59789"/>
    </ligand>
</feature>
<dbReference type="InterPro" id="IPR029063">
    <property type="entry name" value="SAM-dependent_MTases_sf"/>
</dbReference>
<dbReference type="GO" id="GO:0032259">
    <property type="term" value="P:methylation"/>
    <property type="evidence" value="ECO:0007669"/>
    <property type="project" value="UniProtKB-KW"/>
</dbReference>
<evidence type="ECO:0008006" key="8">
    <source>
        <dbReference type="Google" id="ProtNLM"/>
    </source>
</evidence>
<reference evidence="6" key="1">
    <citation type="submission" date="2021-11" db="EMBL/GenBank/DDBJ databases">
        <authorList>
            <consortium name="Genoscope - CEA"/>
            <person name="William W."/>
        </authorList>
    </citation>
    <scope>NUCLEOTIDE SEQUENCE</scope>
</reference>
<organism evidence="6 7">
    <name type="scientific">Pelagomonas calceolata</name>
    <dbReference type="NCBI Taxonomy" id="35677"/>
    <lineage>
        <taxon>Eukaryota</taxon>
        <taxon>Sar</taxon>
        <taxon>Stramenopiles</taxon>
        <taxon>Ochrophyta</taxon>
        <taxon>Pelagophyceae</taxon>
        <taxon>Pelagomonadales</taxon>
        <taxon>Pelagomonadaceae</taxon>
        <taxon>Pelagomonas</taxon>
    </lineage>
</organism>
<evidence type="ECO:0000313" key="7">
    <source>
        <dbReference type="Proteomes" id="UP000789595"/>
    </source>
</evidence>
<dbReference type="EMBL" id="CAKKNE010000006">
    <property type="protein sequence ID" value="CAH0378584.1"/>
    <property type="molecule type" value="Genomic_DNA"/>
</dbReference>
<dbReference type="Gene3D" id="2.40.50.1070">
    <property type="match status" value="1"/>
</dbReference>
<sequence>MGRYGGAFAGRVDDAADTSAEAKEQRVRALFPANALPATTLIVPETQTRDRCRFSFSRTTGDLEFAEDGIVGPVSENGHRLASERVSSVLNAVVRELTPTLSTNLRAAHVHAPRCGSEPVVALVYEGASNDEAAWRVDAEELRSTVQCSLVGRFKGQALICGNDFARELLTLDDGRALEYEFPEGSFCHPNGSANERSESWLCGRALSIGGNLLELYCGAGTHTCALSKYFERVVAVEVDAKLVEAAQRNLAANQCANATVVVDSVGKRRGRLHSVLRKRAWDDVRFDCILVDPPRRGLDDATLGALAGFAHVLVVACNPEKLARDCDVLLRTHAVAAFAVVDGFPGTPHVECLAHFVRRDDGDASAA</sequence>
<evidence type="ECO:0000313" key="6">
    <source>
        <dbReference type="EMBL" id="CAH0378584.1"/>
    </source>
</evidence>
<dbReference type="InterPro" id="IPR011869">
    <property type="entry name" value="TrmA_MeTrfase"/>
</dbReference>
<comment type="caution">
    <text evidence="6">The sequence shown here is derived from an EMBL/GenBank/DDBJ whole genome shotgun (WGS) entry which is preliminary data.</text>
</comment>
<dbReference type="GO" id="GO:0005829">
    <property type="term" value="C:cytosol"/>
    <property type="evidence" value="ECO:0007669"/>
    <property type="project" value="TreeGrafter"/>
</dbReference>
<keyword evidence="3 5" id="KW-0949">S-adenosyl-L-methionine</keyword>
<evidence type="ECO:0000256" key="3">
    <source>
        <dbReference type="ARBA" id="ARBA00022691"/>
    </source>
</evidence>
<evidence type="ECO:0000256" key="1">
    <source>
        <dbReference type="ARBA" id="ARBA00022603"/>
    </source>
</evidence>
<protein>
    <recommendedName>
        <fullName evidence="8">tRNA(Phe) (4-demethylwyosine(37)-C(7)) aminocarboxypropyltransferase</fullName>
    </recommendedName>
</protein>
<keyword evidence="2 5" id="KW-0808">Transferase</keyword>